<accession>A0A0P0RB74</accession>
<dbReference type="RefSeq" id="WP_035990657.1">
    <property type="nucleotide sequence ID" value="NZ_CP012746.1"/>
</dbReference>
<dbReference type="InterPro" id="IPR050484">
    <property type="entry name" value="Transf_Hexapept/Carb_Anhydrase"/>
</dbReference>
<sequence>MAIYKLGDAAPTIHESVFIADTATIIGKVTVEENSSVWFGASIRGDNEPITVGKGTNIQEGAVLHADPGFPLTLEAGVTVGHQAMLHGCTVKEGALIGIQAVVLNGAVIGRNCLVGAGAVVTEGKVFPDNSLILGSPAKVVRELTEADIKGLKRAADIYVERRDYFKAQLVRIG</sequence>
<dbReference type="SUPFAM" id="SSF51161">
    <property type="entry name" value="Trimeric LpxA-like enzymes"/>
    <property type="match status" value="1"/>
</dbReference>
<organism evidence="1 2">
    <name type="scientific">Paraburkholderia caribensis MBA4</name>
    <dbReference type="NCBI Taxonomy" id="1323664"/>
    <lineage>
        <taxon>Bacteria</taxon>
        <taxon>Pseudomonadati</taxon>
        <taxon>Pseudomonadota</taxon>
        <taxon>Betaproteobacteria</taxon>
        <taxon>Burkholderiales</taxon>
        <taxon>Burkholderiaceae</taxon>
        <taxon>Paraburkholderia</taxon>
    </lineage>
</organism>
<dbReference type="CDD" id="cd04645">
    <property type="entry name" value="LbH_gamma_CA_like"/>
    <property type="match status" value="1"/>
</dbReference>
<dbReference type="InterPro" id="IPR011004">
    <property type="entry name" value="Trimer_LpxA-like_sf"/>
</dbReference>
<gene>
    <name evidence="1" type="ORF">K788_0007506</name>
</gene>
<dbReference type="InterPro" id="IPR047324">
    <property type="entry name" value="LbH_gamma_CA-like"/>
</dbReference>
<dbReference type="PANTHER" id="PTHR13061:SF29">
    <property type="entry name" value="GAMMA CARBONIC ANHYDRASE-LIKE 1, MITOCHONDRIAL-RELATED"/>
    <property type="match status" value="1"/>
</dbReference>
<proteinExistence type="predicted"/>
<name>A0A0P0RB74_9BURK</name>
<dbReference type="Proteomes" id="UP000019146">
    <property type="component" value="Chromosome 1"/>
</dbReference>
<dbReference type="KEGG" id="bcai:K788_0007506"/>
<dbReference type="GeneID" id="69969675"/>
<dbReference type="PANTHER" id="PTHR13061">
    <property type="entry name" value="DYNACTIN SUBUNIT P25"/>
    <property type="match status" value="1"/>
</dbReference>
<reference evidence="1 2" key="1">
    <citation type="journal article" date="2014" name="Genome Announc.">
        <title>Draft Genome Sequence of the Haloacid-Degrading Burkholderia caribensis Strain MBA4.</title>
        <authorList>
            <person name="Pan Y."/>
            <person name="Kong K.F."/>
            <person name="Tsang J.S."/>
        </authorList>
    </citation>
    <scope>NUCLEOTIDE SEQUENCE [LARGE SCALE GENOMIC DNA]</scope>
    <source>
        <strain evidence="1 2">MBA4</strain>
    </source>
</reference>
<dbReference type="Pfam" id="PF00132">
    <property type="entry name" value="Hexapep"/>
    <property type="match status" value="1"/>
</dbReference>
<dbReference type="EMBL" id="CP012746">
    <property type="protein sequence ID" value="ALL65633.1"/>
    <property type="molecule type" value="Genomic_DNA"/>
</dbReference>
<protein>
    <submittedName>
        <fullName evidence="1">Carbonic anhydrase, family 3</fullName>
    </submittedName>
</protein>
<dbReference type="Gene3D" id="2.160.10.10">
    <property type="entry name" value="Hexapeptide repeat proteins"/>
    <property type="match status" value="1"/>
</dbReference>
<evidence type="ECO:0000313" key="1">
    <source>
        <dbReference type="EMBL" id="ALL65633.1"/>
    </source>
</evidence>
<evidence type="ECO:0000313" key="2">
    <source>
        <dbReference type="Proteomes" id="UP000019146"/>
    </source>
</evidence>
<dbReference type="InterPro" id="IPR001451">
    <property type="entry name" value="Hexapep"/>
</dbReference>
<dbReference type="AlphaFoldDB" id="A0A0P0RB74"/>